<dbReference type="EMBL" id="BAABKO010000005">
    <property type="protein sequence ID" value="GAA4781082.1"/>
    <property type="molecule type" value="Genomic_DNA"/>
</dbReference>
<evidence type="ECO:0000313" key="6">
    <source>
        <dbReference type="EMBL" id="GAA4781082.1"/>
    </source>
</evidence>
<organism evidence="6 7">
    <name type="scientific">Microbacterium gilvum</name>
    <dbReference type="NCBI Taxonomy" id="1336204"/>
    <lineage>
        <taxon>Bacteria</taxon>
        <taxon>Bacillati</taxon>
        <taxon>Actinomycetota</taxon>
        <taxon>Actinomycetes</taxon>
        <taxon>Micrococcales</taxon>
        <taxon>Microbacteriaceae</taxon>
        <taxon>Microbacterium</taxon>
    </lineage>
</organism>
<dbReference type="PANTHER" id="PTHR47506">
    <property type="entry name" value="TRANSCRIPTIONAL REGULATORY PROTEIN"/>
    <property type="match status" value="1"/>
</dbReference>
<dbReference type="PANTHER" id="PTHR47506:SF1">
    <property type="entry name" value="HTH-TYPE TRANSCRIPTIONAL REGULATOR YJDC"/>
    <property type="match status" value="1"/>
</dbReference>
<dbReference type="InterPro" id="IPR036271">
    <property type="entry name" value="Tet_transcr_reg_TetR-rel_C_sf"/>
</dbReference>
<keyword evidence="2 4" id="KW-0238">DNA-binding</keyword>
<dbReference type="InterPro" id="IPR001647">
    <property type="entry name" value="HTH_TetR"/>
</dbReference>
<keyword evidence="7" id="KW-1185">Reference proteome</keyword>
<accession>A0ABP9AGH1</accession>
<dbReference type="SUPFAM" id="SSF48498">
    <property type="entry name" value="Tetracyclin repressor-like, C-terminal domain"/>
    <property type="match status" value="1"/>
</dbReference>
<dbReference type="PRINTS" id="PR00455">
    <property type="entry name" value="HTHTETR"/>
</dbReference>
<proteinExistence type="predicted"/>
<gene>
    <name evidence="6" type="ORF">GCM10023351_27670</name>
</gene>
<comment type="caution">
    <text evidence="6">The sequence shown here is derived from an EMBL/GenBank/DDBJ whole genome shotgun (WGS) entry which is preliminary data.</text>
</comment>
<dbReference type="SUPFAM" id="SSF46689">
    <property type="entry name" value="Homeodomain-like"/>
    <property type="match status" value="1"/>
</dbReference>
<evidence type="ECO:0000256" key="1">
    <source>
        <dbReference type="ARBA" id="ARBA00023015"/>
    </source>
</evidence>
<dbReference type="InterPro" id="IPR009057">
    <property type="entry name" value="Homeodomain-like_sf"/>
</dbReference>
<dbReference type="Proteomes" id="UP001501645">
    <property type="component" value="Unassembled WGS sequence"/>
</dbReference>
<protein>
    <submittedName>
        <fullName evidence="6">TetR/AcrR family transcriptional regulator</fullName>
    </submittedName>
</protein>
<feature type="domain" description="HTH tetR-type" evidence="5">
    <location>
        <begin position="30"/>
        <end position="90"/>
    </location>
</feature>
<keyword evidence="3" id="KW-0804">Transcription</keyword>
<dbReference type="PROSITE" id="PS50977">
    <property type="entry name" value="HTH_TETR_2"/>
    <property type="match status" value="1"/>
</dbReference>
<dbReference type="Pfam" id="PF14246">
    <property type="entry name" value="TetR_C_7"/>
    <property type="match status" value="1"/>
</dbReference>
<evidence type="ECO:0000259" key="5">
    <source>
        <dbReference type="PROSITE" id="PS50977"/>
    </source>
</evidence>
<dbReference type="RefSeq" id="WP_345440238.1">
    <property type="nucleotide sequence ID" value="NZ_BAABKO010000005.1"/>
</dbReference>
<evidence type="ECO:0000313" key="7">
    <source>
        <dbReference type="Proteomes" id="UP001501645"/>
    </source>
</evidence>
<sequence>MLVPAFPSVSVLASEEPTTPGRRGPYRKTVLTREAILSAAMDVFATRGYRAGSMREIAERVGMDQTSILHHYPTKAALLLAVMEERDRRADELIEAEHPQSLRDVPEAFLALARSNVATPGVIQLYSVLAAESVTPDHPLGDYFRDRIARVRTGFAAWFAELDAEGLLRDGVDPAFAASSFLALWEGAQLHGLIDGSGGDVTETLSRYLRLVVRDEAFPAIPATKKKDDVVE</sequence>
<evidence type="ECO:0000256" key="3">
    <source>
        <dbReference type="ARBA" id="ARBA00023163"/>
    </source>
</evidence>
<feature type="DNA-binding region" description="H-T-H motif" evidence="4">
    <location>
        <begin position="53"/>
        <end position="72"/>
    </location>
</feature>
<keyword evidence="1" id="KW-0805">Transcription regulation</keyword>
<evidence type="ECO:0000256" key="4">
    <source>
        <dbReference type="PROSITE-ProRule" id="PRU00335"/>
    </source>
</evidence>
<dbReference type="Pfam" id="PF00440">
    <property type="entry name" value="TetR_N"/>
    <property type="match status" value="1"/>
</dbReference>
<reference evidence="7" key="1">
    <citation type="journal article" date="2019" name="Int. J. Syst. Evol. Microbiol.">
        <title>The Global Catalogue of Microorganisms (GCM) 10K type strain sequencing project: providing services to taxonomists for standard genome sequencing and annotation.</title>
        <authorList>
            <consortium name="The Broad Institute Genomics Platform"/>
            <consortium name="The Broad Institute Genome Sequencing Center for Infectious Disease"/>
            <person name="Wu L."/>
            <person name="Ma J."/>
        </authorList>
    </citation>
    <scope>NUCLEOTIDE SEQUENCE [LARGE SCALE GENOMIC DNA]</scope>
    <source>
        <strain evidence="7">JCM 18537</strain>
    </source>
</reference>
<dbReference type="InterPro" id="IPR039536">
    <property type="entry name" value="TetR_C_Proteobacteria"/>
</dbReference>
<evidence type="ECO:0000256" key="2">
    <source>
        <dbReference type="ARBA" id="ARBA00023125"/>
    </source>
</evidence>
<dbReference type="Gene3D" id="1.10.357.10">
    <property type="entry name" value="Tetracycline Repressor, domain 2"/>
    <property type="match status" value="1"/>
</dbReference>
<name>A0ABP9AGH1_9MICO</name>